<proteinExistence type="inferred from homology"/>
<keyword evidence="2 6" id="KW-0418">Kinase</keyword>
<protein>
    <recommendedName>
        <fullName evidence="6">NAD kinase</fullName>
        <ecNumber evidence="6">2.7.1.23</ecNumber>
    </recommendedName>
    <alternativeName>
        <fullName evidence="6">ATP-dependent NAD kinase</fullName>
    </alternativeName>
</protein>
<feature type="binding site" evidence="6">
    <location>
        <position position="171"/>
    </location>
    <ligand>
        <name>NAD(+)</name>
        <dbReference type="ChEBI" id="CHEBI:57540"/>
    </ligand>
</feature>
<dbReference type="InterPro" id="IPR016064">
    <property type="entry name" value="NAD/diacylglycerol_kinase_sf"/>
</dbReference>
<dbReference type="SUPFAM" id="SSF111331">
    <property type="entry name" value="NAD kinase/diacylglycerol kinase-like"/>
    <property type="match status" value="1"/>
</dbReference>
<feature type="binding site" evidence="6">
    <location>
        <begin position="67"/>
        <end position="68"/>
    </location>
    <ligand>
        <name>NAD(+)</name>
        <dbReference type="ChEBI" id="CHEBI:57540"/>
    </ligand>
</feature>
<feature type="binding site" evidence="6">
    <location>
        <begin position="141"/>
        <end position="142"/>
    </location>
    <ligand>
        <name>NAD(+)</name>
        <dbReference type="ChEBI" id="CHEBI:57540"/>
    </ligand>
</feature>
<feature type="binding site" evidence="6">
    <location>
        <position position="241"/>
    </location>
    <ligand>
        <name>NAD(+)</name>
        <dbReference type="ChEBI" id="CHEBI:57540"/>
    </ligand>
</feature>
<keyword evidence="8" id="KW-1185">Reference proteome</keyword>
<name>A0ABU5MZD0_9BACT</name>
<comment type="subcellular location">
    <subcellularLocation>
        <location evidence="6">Cytoplasm</location>
    </subcellularLocation>
</comment>
<dbReference type="GO" id="GO:0016301">
    <property type="term" value="F:kinase activity"/>
    <property type="evidence" value="ECO:0007669"/>
    <property type="project" value="UniProtKB-KW"/>
</dbReference>
<keyword evidence="6" id="KW-0963">Cytoplasm</keyword>
<evidence type="ECO:0000256" key="6">
    <source>
        <dbReference type="HAMAP-Rule" id="MF_00361"/>
    </source>
</evidence>
<keyword evidence="1 6" id="KW-0808">Transferase</keyword>
<evidence type="ECO:0000256" key="3">
    <source>
        <dbReference type="ARBA" id="ARBA00022857"/>
    </source>
</evidence>
<dbReference type="PANTHER" id="PTHR20275:SF0">
    <property type="entry name" value="NAD KINASE"/>
    <property type="match status" value="1"/>
</dbReference>
<dbReference type="InterPro" id="IPR017438">
    <property type="entry name" value="ATP-NAD_kinase_N"/>
</dbReference>
<dbReference type="EMBL" id="JARVCO010000010">
    <property type="protein sequence ID" value="MDZ8119461.1"/>
    <property type="molecule type" value="Genomic_DNA"/>
</dbReference>
<evidence type="ECO:0000313" key="8">
    <source>
        <dbReference type="Proteomes" id="UP001290861"/>
    </source>
</evidence>
<feature type="binding site" evidence="6">
    <location>
        <begin position="182"/>
        <end position="187"/>
    </location>
    <ligand>
        <name>NAD(+)</name>
        <dbReference type="ChEBI" id="CHEBI:57540"/>
    </ligand>
</feature>
<dbReference type="Gene3D" id="3.40.50.10330">
    <property type="entry name" value="Probable inorganic polyphosphate/atp-NAD kinase, domain 1"/>
    <property type="match status" value="1"/>
</dbReference>
<keyword evidence="4 6" id="KW-0520">NAD</keyword>
<keyword evidence="6" id="KW-0547">Nucleotide-binding</keyword>
<evidence type="ECO:0000256" key="2">
    <source>
        <dbReference type="ARBA" id="ARBA00022777"/>
    </source>
</evidence>
<comment type="caution">
    <text evidence="6">Lacks conserved residue(s) required for the propagation of feature annotation.</text>
</comment>
<dbReference type="InterPro" id="IPR017437">
    <property type="entry name" value="ATP-NAD_kinase_PpnK-typ_C"/>
</dbReference>
<dbReference type="HAMAP" id="MF_00361">
    <property type="entry name" value="NAD_kinase"/>
    <property type="match status" value="1"/>
</dbReference>
<reference evidence="7 8" key="1">
    <citation type="journal article" date="2024" name="Appl. Environ. Microbiol.">
        <title>Pontiella agarivorans sp. nov., a novel marine anaerobic bacterium capable of degrading macroalgal polysaccharides and fixing nitrogen.</title>
        <authorList>
            <person name="Liu N."/>
            <person name="Kivenson V."/>
            <person name="Peng X."/>
            <person name="Cui Z."/>
            <person name="Lankiewicz T.S."/>
            <person name="Gosselin K.M."/>
            <person name="English C.J."/>
            <person name="Blair E.M."/>
            <person name="O'Malley M.A."/>
            <person name="Valentine D.L."/>
        </authorList>
    </citation>
    <scope>NUCLEOTIDE SEQUENCE [LARGE SCALE GENOMIC DNA]</scope>
    <source>
        <strain evidence="7 8">NLcol2</strain>
    </source>
</reference>
<accession>A0ABU5MZD0</accession>
<keyword evidence="3 6" id="KW-0521">NADP</keyword>
<evidence type="ECO:0000256" key="4">
    <source>
        <dbReference type="ARBA" id="ARBA00023027"/>
    </source>
</evidence>
<dbReference type="Proteomes" id="UP001290861">
    <property type="component" value="Unassembled WGS sequence"/>
</dbReference>
<organism evidence="7 8">
    <name type="scientific">Pontiella agarivorans</name>
    <dbReference type="NCBI Taxonomy" id="3038953"/>
    <lineage>
        <taxon>Bacteria</taxon>
        <taxon>Pseudomonadati</taxon>
        <taxon>Kiritimatiellota</taxon>
        <taxon>Kiritimatiellia</taxon>
        <taxon>Kiritimatiellales</taxon>
        <taxon>Pontiellaceae</taxon>
        <taxon>Pontiella</taxon>
    </lineage>
</organism>
<comment type="catalytic activity">
    <reaction evidence="5 6">
        <text>NAD(+) + ATP = ADP + NADP(+) + H(+)</text>
        <dbReference type="Rhea" id="RHEA:18629"/>
        <dbReference type="ChEBI" id="CHEBI:15378"/>
        <dbReference type="ChEBI" id="CHEBI:30616"/>
        <dbReference type="ChEBI" id="CHEBI:57540"/>
        <dbReference type="ChEBI" id="CHEBI:58349"/>
        <dbReference type="ChEBI" id="CHEBI:456216"/>
        <dbReference type="EC" id="2.7.1.23"/>
    </reaction>
</comment>
<feature type="active site" description="Proton acceptor" evidence="6">
    <location>
        <position position="67"/>
    </location>
</feature>
<gene>
    <name evidence="6" type="primary">nadK</name>
    <name evidence="7" type="ORF">P9H32_12585</name>
</gene>
<keyword evidence="6" id="KW-0067">ATP-binding</keyword>
<sequence length="286" mass="30775">MKKIGVIVNTKRPRAEHVLSELRDLAAAFDFRLFTEKPEMAEALNAELLPASEFGRQVDVALALGGDGTVLYTALALHGSGVPIMGVNLGSLGFLTSVSDSEIRPALEAIKNGTCSVSVRDVAECRVFRNDELIGVQRSLNDVVLGWGASSRINTFNLVIDGENVSSFMCDGMIVSTPTGSTAHSLSAGGPILHPGVLGFGINVICPHTLGSRPLVVPNTSCIEIRVVKAVKELILSIDGQDEFLMEQGGRIEIRRSEHGVQFLQLENHSYFSVLAQKLHWRGSSL</sequence>
<evidence type="ECO:0000256" key="1">
    <source>
        <dbReference type="ARBA" id="ARBA00022679"/>
    </source>
</evidence>
<evidence type="ECO:0000313" key="7">
    <source>
        <dbReference type="EMBL" id="MDZ8119461.1"/>
    </source>
</evidence>
<comment type="similarity">
    <text evidence="6">Belongs to the NAD kinase family.</text>
</comment>
<feature type="binding site" evidence="6">
    <location>
        <position position="152"/>
    </location>
    <ligand>
        <name>NAD(+)</name>
        <dbReference type="ChEBI" id="CHEBI:57540"/>
    </ligand>
</feature>
<dbReference type="Pfam" id="PF01513">
    <property type="entry name" value="NAD_kinase"/>
    <property type="match status" value="1"/>
</dbReference>
<comment type="cofactor">
    <cofactor evidence="6">
        <name>a divalent metal cation</name>
        <dbReference type="ChEBI" id="CHEBI:60240"/>
    </cofactor>
</comment>
<dbReference type="EC" id="2.7.1.23" evidence="6"/>
<evidence type="ECO:0000256" key="5">
    <source>
        <dbReference type="ARBA" id="ARBA00047925"/>
    </source>
</evidence>
<comment type="caution">
    <text evidence="7">The sequence shown here is derived from an EMBL/GenBank/DDBJ whole genome shotgun (WGS) entry which is preliminary data.</text>
</comment>
<comment type="function">
    <text evidence="6">Involved in the regulation of the intracellular balance of NAD and NADP, and is a key enzyme in the biosynthesis of NADP. Catalyzes specifically the phosphorylation on 2'-hydroxyl of the adenosine moiety of NAD to yield NADP.</text>
</comment>
<dbReference type="Gene3D" id="2.60.200.30">
    <property type="entry name" value="Probable inorganic polyphosphate/atp-NAD kinase, domain 2"/>
    <property type="match status" value="1"/>
</dbReference>
<dbReference type="InterPro" id="IPR002504">
    <property type="entry name" value="NADK"/>
</dbReference>
<dbReference type="PANTHER" id="PTHR20275">
    <property type="entry name" value="NAD KINASE"/>
    <property type="match status" value="1"/>
</dbReference>
<dbReference type="Pfam" id="PF20143">
    <property type="entry name" value="NAD_kinase_C"/>
    <property type="match status" value="1"/>
</dbReference>